<sequence>MEQHFLSVEEFNELLKNWNGQNITITKHEMDDIDETQMKLEAISYDRDTRRIDDYEPMHSLHLNGTGHILSETNNPQSLPSSLYEIPLEDSTMYEFDGSEFLLSTSRGVYKIRLQI</sequence>
<dbReference type="Proteomes" id="UP001597040">
    <property type="component" value="Unassembled WGS sequence"/>
</dbReference>
<reference evidence="2" key="1">
    <citation type="journal article" date="2019" name="Int. J. Syst. Evol. Microbiol.">
        <title>The Global Catalogue of Microorganisms (GCM) 10K type strain sequencing project: providing services to taxonomists for standard genome sequencing and annotation.</title>
        <authorList>
            <consortium name="The Broad Institute Genomics Platform"/>
            <consortium name="The Broad Institute Genome Sequencing Center for Infectious Disease"/>
            <person name="Wu L."/>
            <person name="Ma J."/>
        </authorList>
    </citation>
    <scope>NUCLEOTIDE SEQUENCE [LARGE SCALE GENOMIC DNA]</scope>
    <source>
        <strain evidence="2">CCUG 56754</strain>
    </source>
</reference>
<keyword evidence="2" id="KW-1185">Reference proteome</keyword>
<dbReference type="RefSeq" id="WP_390363506.1">
    <property type="nucleotide sequence ID" value="NZ_JBHTKJ010000048.1"/>
</dbReference>
<organism evidence="1 2">
    <name type="scientific">Virgibacillus byunsanensis</name>
    <dbReference type="NCBI Taxonomy" id="570945"/>
    <lineage>
        <taxon>Bacteria</taxon>
        <taxon>Bacillati</taxon>
        <taxon>Bacillota</taxon>
        <taxon>Bacilli</taxon>
        <taxon>Bacillales</taxon>
        <taxon>Bacillaceae</taxon>
        <taxon>Virgibacillus</taxon>
    </lineage>
</organism>
<comment type="caution">
    <text evidence="1">The sequence shown here is derived from an EMBL/GenBank/DDBJ whole genome shotgun (WGS) entry which is preliminary data.</text>
</comment>
<protein>
    <submittedName>
        <fullName evidence="1">Uncharacterized protein</fullName>
    </submittedName>
</protein>
<dbReference type="EMBL" id="JBHTKJ010000048">
    <property type="protein sequence ID" value="MFD1039850.1"/>
    <property type="molecule type" value="Genomic_DNA"/>
</dbReference>
<evidence type="ECO:0000313" key="2">
    <source>
        <dbReference type="Proteomes" id="UP001597040"/>
    </source>
</evidence>
<name>A0ABW3LSK9_9BACI</name>
<gene>
    <name evidence="1" type="ORF">ACFQ3N_15815</name>
</gene>
<dbReference type="Pfam" id="PF25846">
    <property type="entry name" value="YmzB"/>
    <property type="match status" value="1"/>
</dbReference>
<dbReference type="InterPro" id="IPR058926">
    <property type="entry name" value="YmzB-like"/>
</dbReference>
<evidence type="ECO:0000313" key="1">
    <source>
        <dbReference type="EMBL" id="MFD1039850.1"/>
    </source>
</evidence>
<proteinExistence type="predicted"/>
<accession>A0ABW3LSK9</accession>